<dbReference type="Pfam" id="PF13649">
    <property type="entry name" value="Methyltransf_25"/>
    <property type="match status" value="1"/>
</dbReference>
<evidence type="ECO:0000256" key="1">
    <source>
        <dbReference type="ARBA" id="ARBA00022630"/>
    </source>
</evidence>
<dbReference type="PANTHER" id="PTHR48105">
    <property type="entry name" value="THIOREDOXIN REDUCTASE 1-RELATED-RELATED"/>
    <property type="match status" value="1"/>
</dbReference>
<dbReference type="Gene3D" id="3.50.50.60">
    <property type="entry name" value="FAD/NAD(P)-binding domain"/>
    <property type="match status" value="2"/>
</dbReference>
<keyword evidence="2" id="KW-0560">Oxidoreductase</keyword>
<evidence type="ECO:0000313" key="7">
    <source>
        <dbReference type="Proteomes" id="UP001566476"/>
    </source>
</evidence>
<evidence type="ECO:0000259" key="4">
    <source>
        <dbReference type="Pfam" id="PF07992"/>
    </source>
</evidence>
<dbReference type="InterPro" id="IPR023753">
    <property type="entry name" value="FAD/NAD-binding_dom"/>
</dbReference>
<dbReference type="Gene3D" id="3.40.50.150">
    <property type="entry name" value="Vaccinia Virus protein VP39"/>
    <property type="match status" value="1"/>
</dbReference>
<feature type="domain" description="FAD/NAD(P)-binding" evidence="4">
    <location>
        <begin position="22"/>
        <end position="303"/>
    </location>
</feature>
<dbReference type="PRINTS" id="PR00368">
    <property type="entry name" value="FADPNR"/>
</dbReference>
<dbReference type="Proteomes" id="UP001566476">
    <property type="component" value="Unassembled WGS sequence"/>
</dbReference>
<dbReference type="RefSeq" id="WP_370718121.1">
    <property type="nucleotide sequence ID" value="NZ_JBGGTQ010000003.1"/>
</dbReference>
<evidence type="ECO:0000313" key="6">
    <source>
        <dbReference type="EMBL" id="MEZ0492073.1"/>
    </source>
</evidence>
<dbReference type="Pfam" id="PF07992">
    <property type="entry name" value="Pyr_redox_2"/>
    <property type="match status" value="1"/>
</dbReference>
<dbReference type="InterPro" id="IPR036188">
    <property type="entry name" value="FAD/NAD-bd_sf"/>
</dbReference>
<organism evidence="6 7">
    <name type="scientific">Kineococcus mangrovi</name>
    <dbReference type="NCBI Taxonomy" id="1660183"/>
    <lineage>
        <taxon>Bacteria</taxon>
        <taxon>Bacillati</taxon>
        <taxon>Actinomycetota</taxon>
        <taxon>Actinomycetes</taxon>
        <taxon>Kineosporiales</taxon>
        <taxon>Kineosporiaceae</taxon>
        <taxon>Kineococcus</taxon>
    </lineage>
</organism>
<dbReference type="InterPro" id="IPR050097">
    <property type="entry name" value="Ferredoxin-NADP_redctase_2"/>
</dbReference>
<comment type="catalytic activity">
    <reaction evidence="3">
        <text>[thioredoxin]-dithiol + NADP(+) = [thioredoxin]-disulfide + NADPH + H(+)</text>
        <dbReference type="Rhea" id="RHEA:20345"/>
        <dbReference type="Rhea" id="RHEA-COMP:10698"/>
        <dbReference type="Rhea" id="RHEA-COMP:10700"/>
        <dbReference type="ChEBI" id="CHEBI:15378"/>
        <dbReference type="ChEBI" id="CHEBI:29950"/>
        <dbReference type="ChEBI" id="CHEBI:50058"/>
        <dbReference type="ChEBI" id="CHEBI:57783"/>
        <dbReference type="ChEBI" id="CHEBI:58349"/>
        <dbReference type="EC" id="1.8.1.9"/>
    </reaction>
</comment>
<feature type="domain" description="Methyltransferase" evidence="5">
    <location>
        <begin position="366"/>
        <end position="458"/>
    </location>
</feature>
<comment type="caution">
    <text evidence="6">The sequence shown here is derived from an EMBL/GenBank/DDBJ whole genome shotgun (WGS) entry which is preliminary data.</text>
</comment>
<gene>
    <name evidence="6" type="ORF">AB2L28_07465</name>
</gene>
<reference evidence="6 7" key="1">
    <citation type="submission" date="2024-07" db="EMBL/GenBank/DDBJ databases">
        <authorList>
            <person name="Thanompreechachai J."/>
            <person name="Duangmal K."/>
        </authorList>
    </citation>
    <scope>NUCLEOTIDE SEQUENCE [LARGE SCALE GENOMIC DNA]</scope>
    <source>
        <strain evidence="6 7">TBRC 1896</strain>
    </source>
</reference>
<keyword evidence="7" id="KW-1185">Reference proteome</keyword>
<protein>
    <submittedName>
        <fullName evidence="6">FAD-dependent oxidoreductase</fullName>
    </submittedName>
</protein>
<evidence type="ECO:0000256" key="3">
    <source>
        <dbReference type="ARBA" id="ARBA00048132"/>
    </source>
</evidence>
<keyword evidence="1" id="KW-0285">Flavoprotein</keyword>
<sequence length="535" mass="55628">MTSNDPAERGTTTPPAFTRACDVAVIGGSAAGLAAALQLVRQRRSVLVVDDGTPRNAPATHVHGFLGHEGVPPGELLAKGREEVRSYGGEILTGRVLGVRAEADGRFHLDLTGGSGLRARRVLVATGIVDELPDIPGLAQRWGRQVVHCPFCHGYEVRDRRVVQVVTSPVGLHPTSLVRHLTDRLTVVLHDGAGLDRAAVGAVAASGVPVLESAVTRVGDGPDGALVVELAVGTSLPADAVLVGTRFSPRTAVLDGLGVDTAPHPSGLGDVLVADPTGRTGVAGVFAAGNVTDPGLQVLPAAANGSWVGAQIAFDLAGEDVAAGVRPSAAQVEWDERYGDADRVWSANPNGTLVAEVTGTAPGRALDVGAGEGADALWLSENGWEVTASDVSDRALARLRDEAARRGTRVETLHRDADDAAGYDGRTYDLVSLQYGSFLRTPEQRALRNLLDAVAVGGTLLVVGHAPHRAGEPVDPAERTVLWDAQAYVGIDEIAAAAAASGRWRVEVHETRPRPAGAVSSHHVEDVVFRAVRTA</sequence>
<proteinExistence type="predicted"/>
<dbReference type="InterPro" id="IPR029063">
    <property type="entry name" value="SAM-dependent_MTases_sf"/>
</dbReference>
<dbReference type="SUPFAM" id="SSF51905">
    <property type="entry name" value="FAD/NAD(P)-binding domain"/>
    <property type="match status" value="1"/>
</dbReference>
<evidence type="ECO:0000256" key="2">
    <source>
        <dbReference type="ARBA" id="ARBA00023002"/>
    </source>
</evidence>
<accession>A0ABV4I2Z4</accession>
<dbReference type="PRINTS" id="PR00469">
    <property type="entry name" value="PNDRDTASEII"/>
</dbReference>
<dbReference type="EMBL" id="JBGGTQ010000003">
    <property type="protein sequence ID" value="MEZ0492073.1"/>
    <property type="molecule type" value="Genomic_DNA"/>
</dbReference>
<dbReference type="InterPro" id="IPR041698">
    <property type="entry name" value="Methyltransf_25"/>
</dbReference>
<name>A0ABV4I2Z4_9ACTN</name>
<dbReference type="CDD" id="cd02440">
    <property type="entry name" value="AdoMet_MTases"/>
    <property type="match status" value="1"/>
</dbReference>
<dbReference type="SUPFAM" id="SSF53335">
    <property type="entry name" value="S-adenosyl-L-methionine-dependent methyltransferases"/>
    <property type="match status" value="1"/>
</dbReference>
<evidence type="ECO:0000259" key="5">
    <source>
        <dbReference type="Pfam" id="PF13649"/>
    </source>
</evidence>